<accession>A0A7S0J382</accession>
<proteinExistence type="predicted"/>
<reference evidence="1" key="1">
    <citation type="submission" date="2021-01" db="EMBL/GenBank/DDBJ databases">
        <authorList>
            <person name="Corre E."/>
            <person name="Pelletier E."/>
            <person name="Niang G."/>
            <person name="Scheremetjew M."/>
            <person name="Finn R."/>
            <person name="Kale V."/>
            <person name="Holt S."/>
            <person name="Cochrane G."/>
            <person name="Meng A."/>
            <person name="Brown T."/>
            <person name="Cohen L."/>
        </authorList>
    </citation>
    <scope>NUCLEOTIDE SEQUENCE</scope>
    <source>
        <strain evidence="1">RCC1130</strain>
    </source>
</reference>
<gene>
    <name evidence="1" type="ORF">CLEP1334_LOCUS14764</name>
</gene>
<evidence type="ECO:0000313" key="1">
    <source>
        <dbReference type="EMBL" id="CAD8539481.1"/>
    </source>
</evidence>
<organism evidence="1">
    <name type="scientific">Calcidiscus leptoporus</name>
    <dbReference type="NCBI Taxonomy" id="127549"/>
    <lineage>
        <taxon>Eukaryota</taxon>
        <taxon>Haptista</taxon>
        <taxon>Haptophyta</taxon>
        <taxon>Prymnesiophyceae</taxon>
        <taxon>Coccolithales</taxon>
        <taxon>Calcidiscaceae</taxon>
        <taxon>Calcidiscus</taxon>
    </lineage>
</organism>
<name>A0A7S0J382_9EUKA</name>
<dbReference type="EMBL" id="HBER01029390">
    <property type="protein sequence ID" value="CAD8539481.1"/>
    <property type="molecule type" value="Transcribed_RNA"/>
</dbReference>
<protein>
    <submittedName>
        <fullName evidence="1">Uncharacterized protein</fullName>
    </submittedName>
</protein>
<sequence>MSGLRKADVAVEDVENIDRQQQRPRDISFCTDDESLVSTLSGIPECLIGDCHSSWSPAHAGDLRVRIDGWARCGSHDEYKVIAEHVWNAAATECVWVVGAALQRFSEFRQLHAEVGALFGVRFKSSRKLRSGADWVRAARATSLSLYLNDLLGKNGIEPQTKS</sequence>
<dbReference type="AlphaFoldDB" id="A0A7S0J382"/>